<reference evidence="3 4" key="1">
    <citation type="submission" date="2016-03" db="EMBL/GenBank/DDBJ databases">
        <authorList>
            <person name="Ploux O."/>
        </authorList>
    </citation>
    <scope>NUCLEOTIDE SEQUENCE [LARGE SCALE GENOMIC DNA]</scope>
    <source>
        <strain evidence="3 4">LPB0076</strain>
    </source>
</reference>
<comment type="caution">
    <text evidence="3">The sequence shown here is derived from an EMBL/GenBank/DDBJ whole genome shotgun (WGS) entry which is preliminary data.</text>
</comment>
<dbReference type="Proteomes" id="UP000093510">
    <property type="component" value="Unassembled WGS sequence"/>
</dbReference>
<dbReference type="STRING" id="1763534.GCA_001831475_01120"/>
<proteinExistence type="predicted"/>
<protein>
    <recommendedName>
        <fullName evidence="2">DUF5808 domain-containing protein</fullName>
    </recommendedName>
</protein>
<evidence type="ECO:0000259" key="2">
    <source>
        <dbReference type="Pfam" id="PF19124"/>
    </source>
</evidence>
<accession>A0A1B9E3L4</accession>
<keyword evidence="1" id="KW-0812">Transmembrane</keyword>
<name>A0A1B9E3L4_9FLAO</name>
<feature type="domain" description="DUF5808" evidence="2">
    <location>
        <begin position="31"/>
        <end position="56"/>
    </location>
</feature>
<dbReference type="EMBL" id="LVEP01000022">
    <property type="protein sequence ID" value="OCB76532.1"/>
    <property type="molecule type" value="Genomic_DNA"/>
</dbReference>
<evidence type="ECO:0000313" key="3">
    <source>
        <dbReference type="EMBL" id="OCB76532.1"/>
    </source>
</evidence>
<sequence>MMKSEKPSKVTLKKWHQDPKNWILGFLYYNKEDPRIFPPKRTSWTGWTVNFANPKSIGFLIGILLIVHFVLAYLK</sequence>
<feature type="transmembrane region" description="Helical" evidence="1">
    <location>
        <begin position="56"/>
        <end position="74"/>
    </location>
</feature>
<dbReference type="Pfam" id="PF19124">
    <property type="entry name" value="DUF5808"/>
    <property type="match status" value="1"/>
</dbReference>
<gene>
    <name evidence="3" type="ORF">LPBF_06245</name>
</gene>
<evidence type="ECO:0000313" key="4">
    <source>
        <dbReference type="Proteomes" id="UP000093510"/>
    </source>
</evidence>
<dbReference type="OrthoDB" id="157646at2"/>
<keyword evidence="4" id="KW-1185">Reference proteome</keyword>
<dbReference type="InterPro" id="IPR043831">
    <property type="entry name" value="DUF5808"/>
</dbReference>
<organism evidence="3 4">
    <name type="scientific">Flavobacterium crassostreae</name>
    <dbReference type="NCBI Taxonomy" id="1763534"/>
    <lineage>
        <taxon>Bacteria</taxon>
        <taxon>Pseudomonadati</taxon>
        <taxon>Bacteroidota</taxon>
        <taxon>Flavobacteriia</taxon>
        <taxon>Flavobacteriales</taxon>
        <taxon>Flavobacteriaceae</taxon>
        <taxon>Flavobacterium</taxon>
    </lineage>
</organism>
<keyword evidence="1" id="KW-0472">Membrane</keyword>
<keyword evidence="1" id="KW-1133">Transmembrane helix</keyword>
<evidence type="ECO:0000256" key="1">
    <source>
        <dbReference type="SAM" id="Phobius"/>
    </source>
</evidence>
<dbReference type="AlphaFoldDB" id="A0A1B9E3L4"/>